<keyword evidence="4" id="KW-0786">Thiamine pyrophosphate</keyword>
<proteinExistence type="inferred from homology"/>
<dbReference type="EMBL" id="CBTN010000002">
    <property type="protein sequence ID" value="CDH48950.1"/>
    <property type="molecule type" value="Genomic_DNA"/>
</dbReference>
<dbReference type="Gene3D" id="3.40.50.12470">
    <property type="match status" value="1"/>
</dbReference>
<organism evidence="6 7">
    <name type="scientific">Lichtheimia corymbifera JMRC:FSU:9682</name>
    <dbReference type="NCBI Taxonomy" id="1263082"/>
    <lineage>
        <taxon>Eukaryota</taxon>
        <taxon>Fungi</taxon>
        <taxon>Fungi incertae sedis</taxon>
        <taxon>Mucoromycota</taxon>
        <taxon>Mucoromycotina</taxon>
        <taxon>Mucoromycetes</taxon>
        <taxon>Mucorales</taxon>
        <taxon>Lichtheimiaceae</taxon>
        <taxon>Lichtheimia</taxon>
    </lineage>
</organism>
<evidence type="ECO:0000313" key="7">
    <source>
        <dbReference type="Proteomes" id="UP000027586"/>
    </source>
</evidence>
<accession>A0A068RGW2</accession>
<dbReference type="STRING" id="1263082.A0A068RGW2"/>
<dbReference type="SUPFAM" id="SSF52518">
    <property type="entry name" value="Thiamin diphosphate-binding fold (THDP-binding)"/>
    <property type="match status" value="2"/>
</dbReference>
<dbReference type="InterPro" id="IPR011603">
    <property type="entry name" value="2oxoglutarate_DH_E1"/>
</dbReference>
<dbReference type="PIRSF" id="PIRSF000157">
    <property type="entry name" value="Oxoglu_dh_E1"/>
    <property type="match status" value="1"/>
</dbReference>
<dbReference type="NCBIfam" id="NF008907">
    <property type="entry name" value="PRK12270.1"/>
    <property type="match status" value="1"/>
</dbReference>
<dbReference type="Gene3D" id="1.10.287.1150">
    <property type="entry name" value="TPP helical domain"/>
    <property type="match status" value="1"/>
</dbReference>
<dbReference type="GO" id="GO:0030976">
    <property type="term" value="F:thiamine pyrophosphate binding"/>
    <property type="evidence" value="ECO:0007669"/>
    <property type="project" value="InterPro"/>
</dbReference>
<evidence type="ECO:0000256" key="2">
    <source>
        <dbReference type="ARBA" id="ARBA00006936"/>
    </source>
</evidence>
<sequence>MHHVIQRSFVSLAFLLRFIFTMFSCYTRQSLAKRSQRFLLSGARRRGYHDRDIYGYRVPKEYQMPDYTAEELSNRMAYGSLLRLVQAYRTHGHKSAHLDPLDIMNHEKVLALQPERYGLTDPKKVYNLAGILHVTESAENASARQDADFETILEHLNAVYCGKIAHEFMHLPSASERRWWYHAVESWNKPQLSVEKKKRIHELLAKSETFDHFLAKKFPNVKRYGLEGAESMMVALDCLFELSAKSGVQDVLIGMPHRGRLNLLCDLLEYPYASLFSKIKGNSELPENTVHSGDVISHLINNPTLKYDGQSVNVSLLSNPSHLEAINPVAMGKARAKQTELMRSADPNCNLGDRVMCVQIHGDAAFTGQGVVMESLSLSNLPHYSSGGSVHIVVNNQLGYTTPAQNARSSTYCSDIGKMINVPVVHVNGDFPEDVARAMDVVFEYRNKFRKDIILDLMCYRRWGHNELDEPAFTQPLMYNTIRQHDSVPKLYEQKLISEQVYPSQEAADAVRVSQFEALNEELQKANNGPIPAPESYHLQGNWKGMTHPTNHTSEQVVTGVDDIQNLIDIGKRSVTPPVPMKLHPRLEKYHVASRIKRLEEGKPIDWATAEALAFGSLMQQGYDVRISGQDVGRGTFSQRHAMFVCQETEKAAIPLNTGLGPSQGYLEVANSPLSEFAVLGFEYGMAIETPKRLVIWEAQFGDFFNGAQIPIDTFISSSESKWLRQNGLVMLLPHGQDGAGPEHSSGRVERFLQMSDDPFDVEKTYDVTPNWHVVNCTTPAQYFHVLRRQMIRDYRKPLIVMAPKGLLKSAVAVSPLNDMGAGTSFQPVLDDPACTEDPGSVEKVIFVSGKLYYDLAKERAAKGLDNQIALVRLEELCPFPRDQIEQVLSNYYAARDFVWCQEEPQNAGAYSFIAPRLTQLLPYQSKIEYVGKPPLAAPAVGIASRYRAEQAKVIQDALTL</sequence>
<dbReference type="PANTHER" id="PTHR23152">
    <property type="entry name" value="2-OXOGLUTARATE DEHYDROGENASE"/>
    <property type="match status" value="1"/>
</dbReference>
<gene>
    <name evidence="6" type="ORF">LCOR_00714.1</name>
</gene>
<dbReference type="SMART" id="SM00861">
    <property type="entry name" value="Transket_pyr"/>
    <property type="match status" value="1"/>
</dbReference>
<dbReference type="NCBIfam" id="TIGR00239">
    <property type="entry name" value="2oxo_dh_E1"/>
    <property type="match status" value="1"/>
</dbReference>
<evidence type="ECO:0000256" key="1">
    <source>
        <dbReference type="ARBA" id="ARBA00001964"/>
    </source>
</evidence>
<evidence type="ECO:0000313" key="6">
    <source>
        <dbReference type="EMBL" id="CDH48950.1"/>
    </source>
</evidence>
<reference evidence="6" key="1">
    <citation type="submission" date="2013-08" db="EMBL/GenBank/DDBJ databases">
        <title>Gene expansion shapes genome architecture in the human pathogen Lichtheimia corymbifera: an evolutionary genomics analysis in the ancient terrestrial Mucorales (Mucoromycotina).</title>
        <authorList>
            <person name="Schwartze V.U."/>
            <person name="Winter S."/>
            <person name="Shelest E."/>
            <person name="Marcet-Houben M."/>
            <person name="Horn F."/>
            <person name="Wehner S."/>
            <person name="Hoffmann K."/>
            <person name="Riege K."/>
            <person name="Sammeth M."/>
            <person name="Nowrousian M."/>
            <person name="Valiante V."/>
            <person name="Linde J."/>
            <person name="Jacobsen I.D."/>
            <person name="Marz M."/>
            <person name="Brakhage A.A."/>
            <person name="Gabaldon T."/>
            <person name="Bocker S."/>
            <person name="Voigt K."/>
        </authorList>
    </citation>
    <scope>NUCLEOTIDE SEQUENCE [LARGE SCALE GENOMIC DNA]</scope>
    <source>
        <strain evidence="6">FSU 9682</strain>
    </source>
</reference>
<dbReference type="NCBIfam" id="NF006914">
    <property type="entry name" value="PRK09404.1"/>
    <property type="match status" value="1"/>
</dbReference>
<dbReference type="OrthoDB" id="413077at2759"/>
<name>A0A068RGW2_9FUNG</name>
<dbReference type="GO" id="GO:0016624">
    <property type="term" value="F:oxidoreductase activity, acting on the aldehyde or oxo group of donors, disulfide as acceptor"/>
    <property type="evidence" value="ECO:0007669"/>
    <property type="project" value="InterPro"/>
</dbReference>
<dbReference type="Pfam" id="PF02779">
    <property type="entry name" value="Transket_pyr"/>
    <property type="match status" value="1"/>
</dbReference>
<dbReference type="Pfam" id="PF00676">
    <property type="entry name" value="E1_dh"/>
    <property type="match status" value="1"/>
</dbReference>
<dbReference type="GO" id="GO:0006091">
    <property type="term" value="P:generation of precursor metabolites and energy"/>
    <property type="evidence" value="ECO:0007669"/>
    <property type="project" value="UniProtKB-ARBA"/>
</dbReference>
<dbReference type="PANTHER" id="PTHR23152:SF4">
    <property type="entry name" value="2-OXOADIPATE DEHYDROGENASE COMPLEX COMPONENT E1"/>
    <property type="match status" value="1"/>
</dbReference>
<dbReference type="Proteomes" id="UP000027586">
    <property type="component" value="Unassembled WGS sequence"/>
</dbReference>
<keyword evidence="3" id="KW-0560">Oxidoreductase</keyword>
<dbReference type="CDD" id="cd02016">
    <property type="entry name" value="TPP_E1_OGDC_like"/>
    <property type="match status" value="1"/>
</dbReference>
<dbReference type="InterPro" id="IPR031717">
    <property type="entry name" value="ODO-1/KGD_C"/>
</dbReference>
<comment type="cofactor">
    <cofactor evidence="1">
        <name>thiamine diphosphate</name>
        <dbReference type="ChEBI" id="CHEBI:58937"/>
    </cofactor>
</comment>
<keyword evidence="7" id="KW-1185">Reference proteome</keyword>
<comment type="similarity">
    <text evidence="2">Belongs to the alpha-ketoglutarate dehydrogenase family.</text>
</comment>
<dbReference type="InterPro" id="IPR005475">
    <property type="entry name" value="Transketolase-like_Pyr-bd"/>
</dbReference>
<dbReference type="InterPro" id="IPR029061">
    <property type="entry name" value="THDP-binding"/>
</dbReference>
<feature type="domain" description="Transketolase-like pyrimidine-binding" evidence="5">
    <location>
        <begin position="605"/>
        <end position="810"/>
    </location>
</feature>
<dbReference type="InterPro" id="IPR001017">
    <property type="entry name" value="DH_E1"/>
</dbReference>
<evidence type="ECO:0000259" key="5">
    <source>
        <dbReference type="SMART" id="SM00861"/>
    </source>
</evidence>
<dbReference type="VEuPathDB" id="FungiDB:LCOR_00714.1"/>
<dbReference type="Pfam" id="PF16870">
    <property type="entry name" value="OxoGdeHyase_C"/>
    <property type="match status" value="1"/>
</dbReference>
<evidence type="ECO:0000256" key="3">
    <source>
        <dbReference type="ARBA" id="ARBA00023002"/>
    </source>
</evidence>
<protein>
    <submittedName>
        <fullName evidence="6">Dehydrogenase e1 and transketolase domain-containing protein 1</fullName>
    </submittedName>
</protein>
<dbReference type="InterPro" id="IPR042179">
    <property type="entry name" value="KGD_C_sf"/>
</dbReference>
<evidence type="ECO:0000256" key="4">
    <source>
        <dbReference type="ARBA" id="ARBA00023052"/>
    </source>
</evidence>
<comment type="caution">
    <text evidence="6">The sequence shown here is derived from an EMBL/GenBank/DDBJ whole genome shotgun (WGS) entry which is preliminary data.</text>
</comment>
<dbReference type="Gene3D" id="3.40.50.11610">
    <property type="entry name" value="Multifunctional 2-oxoglutarate metabolism enzyme, C-terminal domain"/>
    <property type="match status" value="1"/>
</dbReference>
<dbReference type="Gene3D" id="3.40.50.970">
    <property type="match status" value="1"/>
</dbReference>
<dbReference type="AlphaFoldDB" id="A0A068RGW2"/>